<keyword evidence="10" id="KW-0539">Nucleus</keyword>
<feature type="domain" description="C2H2-type" evidence="13">
    <location>
        <begin position="138"/>
        <end position="165"/>
    </location>
</feature>
<comment type="similarity">
    <text evidence="2">Belongs to the krueppel C2H2-type zinc-finger protein family.</text>
</comment>
<dbReference type="SUPFAM" id="SSF57667">
    <property type="entry name" value="beta-beta-alpha zinc fingers"/>
    <property type="match status" value="2"/>
</dbReference>
<evidence type="ECO:0000256" key="3">
    <source>
        <dbReference type="ARBA" id="ARBA00022723"/>
    </source>
</evidence>
<feature type="compositionally biased region" description="Polar residues" evidence="12">
    <location>
        <begin position="77"/>
        <end position="86"/>
    </location>
</feature>
<dbReference type="PROSITE" id="PS50157">
    <property type="entry name" value="ZINC_FINGER_C2H2_2"/>
    <property type="match status" value="3"/>
</dbReference>
<dbReference type="EMBL" id="CAHIKZ030005499">
    <property type="protein sequence ID" value="CAE1327478.1"/>
    <property type="molecule type" value="Genomic_DNA"/>
</dbReference>
<evidence type="ECO:0000256" key="4">
    <source>
        <dbReference type="ARBA" id="ARBA00022737"/>
    </source>
</evidence>
<dbReference type="Proteomes" id="UP000597762">
    <property type="component" value="Unassembled WGS sequence"/>
</dbReference>
<dbReference type="PANTHER" id="PTHR16515">
    <property type="entry name" value="PR DOMAIN ZINC FINGER PROTEIN"/>
    <property type="match status" value="1"/>
</dbReference>
<dbReference type="GO" id="GO:0010468">
    <property type="term" value="P:regulation of gene expression"/>
    <property type="evidence" value="ECO:0007669"/>
    <property type="project" value="TreeGrafter"/>
</dbReference>
<dbReference type="Pfam" id="PF00096">
    <property type="entry name" value="zf-C2H2"/>
    <property type="match status" value="2"/>
</dbReference>
<proteinExistence type="inferred from homology"/>
<feature type="domain" description="C2H2-type" evidence="13">
    <location>
        <begin position="166"/>
        <end position="195"/>
    </location>
</feature>
<dbReference type="SMART" id="SM00355">
    <property type="entry name" value="ZnF_C2H2"/>
    <property type="match status" value="3"/>
</dbReference>
<dbReference type="FunFam" id="3.30.160.60:FF:000557">
    <property type="entry name" value="zinc finger and SCAN domain-containing protein 29"/>
    <property type="match status" value="1"/>
</dbReference>
<dbReference type="InterPro" id="IPR013087">
    <property type="entry name" value="Znf_C2H2_type"/>
</dbReference>
<evidence type="ECO:0000313" key="15">
    <source>
        <dbReference type="Proteomes" id="UP000597762"/>
    </source>
</evidence>
<protein>
    <submittedName>
        <fullName evidence="14">KRAB</fullName>
    </submittedName>
</protein>
<dbReference type="InterPro" id="IPR036236">
    <property type="entry name" value="Znf_C2H2_sf"/>
</dbReference>
<evidence type="ECO:0000256" key="11">
    <source>
        <dbReference type="PROSITE-ProRule" id="PRU00042"/>
    </source>
</evidence>
<dbReference type="GO" id="GO:0008270">
    <property type="term" value="F:zinc ion binding"/>
    <property type="evidence" value="ECO:0007669"/>
    <property type="project" value="UniProtKB-KW"/>
</dbReference>
<gene>
    <name evidence="14" type="ORF">SPHA_76957</name>
</gene>
<organism evidence="14 15">
    <name type="scientific">Acanthosepion pharaonis</name>
    <name type="common">Pharaoh cuttlefish</name>
    <name type="synonym">Sepia pharaonis</name>
    <dbReference type="NCBI Taxonomy" id="158019"/>
    <lineage>
        <taxon>Eukaryota</taxon>
        <taxon>Metazoa</taxon>
        <taxon>Spiralia</taxon>
        <taxon>Lophotrochozoa</taxon>
        <taxon>Mollusca</taxon>
        <taxon>Cephalopoda</taxon>
        <taxon>Coleoidea</taxon>
        <taxon>Decapodiformes</taxon>
        <taxon>Sepiida</taxon>
        <taxon>Sepiina</taxon>
        <taxon>Sepiidae</taxon>
        <taxon>Acanthosepion</taxon>
    </lineage>
</organism>
<dbReference type="InterPro" id="IPR050331">
    <property type="entry name" value="Zinc_finger"/>
</dbReference>
<feature type="domain" description="C2H2-type" evidence="13">
    <location>
        <begin position="110"/>
        <end position="137"/>
    </location>
</feature>
<keyword evidence="3" id="KW-0479">Metal-binding</keyword>
<dbReference type="AlphaFoldDB" id="A0A812ETW6"/>
<keyword evidence="15" id="KW-1185">Reference proteome</keyword>
<evidence type="ECO:0000256" key="10">
    <source>
        <dbReference type="ARBA" id="ARBA00023242"/>
    </source>
</evidence>
<keyword evidence="7" id="KW-0805">Transcription regulation</keyword>
<keyword evidence="8" id="KW-0238">DNA-binding</keyword>
<dbReference type="OrthoDB" id="6329175at2759"/>
<evidence type="ECO:0000256" key="6">
    <source>
        <dbReference type="ARBA" id="ARBA00022833"/>
    </source>
</evidence>
<evidence type="ECO:0000256" key="7">
    <source>
        <dbReference type="ARBA" id="ARBA00023015"/>
    </source>
</evidence>
<evidence type="ECO:0000256" key="1">
    <source>
        <dbReference type="ARBA" id="ARBA00004123"/>
    </source>
</evidence>
<evidence type="ECO:0000313" key="14">
    <source>
        <dbReference type="EMBL" id="CAE1327478.1"/>
    </source>
</evidence>
<dbReference type="GO" id="GO:0005634">
    <property type="term" value="C:nucleus"/>
    <property type="evidence" value="ECO:0007669"/>
    <property type="project" value="UniProtKB-SubCell"/>
</dbReference>
<comment type="caution">
    <text evidence="14">The sequence shown here is derived from an EMBL/GenBank/DDBJ whole genome shotgun (WGS) entry which is preliminary data.</text>
</comment>
<dbReference type="FunFam" id="3.30.160.60:FF:000710">
    <property type="entry name" value="Zinc finger protein 768"/>
    <property type="match status" value="1"/>
</dbReference>
<feature type="region of interest" description="Disordered" evidence="12">
    <location>
        <begin position="77"/>
        <end position="109"/>
    </location>
</feature>
<keyword evidence="5 11" id="KW-0863">Zinc-finger</keyword>
<keyword evidence="9" id="KW-0804">Transcription</keyword>
<evidence type="ECO:0000259" key="13">
    <source>
        <dbReference type="PROSITE" id="PS50157"/>
    </source>
</evidence>
<evidence type="ECO:0000256" key="9">
    <source>
        <dbReference type="ARBA" id="ARBA00023163"/>
    </source>
</evidence>
<evidence type="ECO:0000256" key="5">
    <source>
        <dbReference type="ARBA" id="ARBA00022771"/>
    </source>
</evidence>
<dbReference type="GO" id="GO:0003690">
    <property type="term" value="F:double-stranded DNA binding"/>
    <property type="evidence" value="ECO:0007669"/>
    <property type="project" value="UniProtKB-ARBA"/>
</dbReference>
<evidence type="ECO:0000256" key="8">
    <source>
        <dbReference type="ARBA" id="ARBA00023125"/>
    </source>
</evidence>
<dbReference type="FunFam" id="3.30.160.60:FF:001370">
    <property type="entry name" value="Zinc finger protein"/>
    <property type="match status" value="1"/>
</dbReference>
<accession>A0A812ETW6</accession>
<keyword evidence="6" id="KW-0862">Zinc</keyword>
<sequence length="317" mass="36073">MIRSKKHSYTFSVARWIWFSFFLCKVIHHKWHLLPPKMETAFLNGRKTTEFSLRNSQPPKSHLQLPLQLSAYEIPNTTTTPLSVPSVNPAKSKSRRNNGSKNNGNNEKRFQCRSCGKSFSLAHNLKQHVRTHTGERPFKCDYCQARFSKSSILIVHLRRHTGEKPYGCKNCRRMFTHLTQLHRHLKVCRATGTDSSYPTDLSLSDMTRVISLGPNSFKKLTMPKPTTSFINIDSSKTNSKGTNDKCIKKGNKKKENYAVDNESPYVAKLAVSSSTSAIDVSDFQPQLLQSNHNPNYSVILDTQGNLYMKPEVNTFSC</sequence>
<dbReference type="Gene3D" id="3.30.160.60">
    <property type="entry name" value="Classic Zinc Finger"/>
    <property type="match status" value="3"/>
</dbReference>
<dbReference type="PROSITE" id="PS00028">
    <property type="entry name" value="ZINC_FINGER_C2H2_1"/>
    <property type="match status" value="2"/>
</dbReference>
<keyword evidence="4" id="KW-0677">Repeat</keyword>
<evidence type="ECO:0000256" key="12">
    <source>
        <dbReference type="SAM" id="MobiDB-lite"/>
    </source>
</evidence>
<evidence type="ECO:0000256" key="2">
    <source>
        <dbReference type="ARBA" id="ARBA00006991"/>
    </source>
</evidence>
<comment type="subcellular location">
    <subcellularLocation>
        <location evidence="1">Nucleus</location>
    </subcellularLocation>
</comment>
<reference evidence="14" key="1">
    <citation type="submission" date="2021-01" db="EMBL/GenBank/DDBJ databases">
        <authorList>
            <person name="Li R."/>
            <person name="Bekaert M."/>
        </authorList>
    </citation>
    <scope>NUCLEOTIDE SEQUENCE</scope>
    <source>
        <strain evidence="14">Farmed</strain>
    </source>
</reference>
<name>A0A812ETW6_ACAPH</name>
<dbReference type="PANTHER" id="PTHR16515:SF49">
    <property type="entry name" value="GASTRULA ZINC FINGER PROTEIN XLCGF49.1-LIKE-RELATED"/>
    <property type="match status" value="1"/>
</dbReference>